<dbReference type="EnsemblMetazoa" id="CJA13450b.1">
    <property type="protein sequence ID" value="CJA13450b.1"/>
    <property type="gene ID" value="WBGene00132654"/>
</dbReference>
<proteinExistence type="predicted"/>
<name>A0A8R1DXJ5_CAEJA</name>
<accession>A0A8R1DXJ5</accession>
<sequence>MSKRAFRPVHPHQGFLIRPVKVLSSGEELLYCTERLTSTACFASAKLSNGIITMDRPHSGHVPDEGLVMAKIARNSLRESAATSAAPPRDLLHEMRTEFGVQPVVMAGTQSSLRRMISRARDTRCPDSDVADKPDPQFQGKMTLDNDGQKFLLFDSISPTGGRNVAFGSELAMELLSSATLLLTDGTFSIARDPFCQLWTLHGNFTDSTTAFVYVLMEKRSIVDYTDVLKRLKDLIPSWDPSDYLGGGALYDYWGLLRSLPFGDVTEVEDDFEALCNLIPQSVRPDAQMESLHRNIGRCITVTHGRSTPLLSELLRSLRQEASKLKFDKEALDFDPSYEVNALFYQ</sequence>
<reference evidence="2" key="1">
    <citation type="submission" date="2010-08" db="EMBL/GenBank/DDBJ databases">
        <authorList>
            <consortium name="Caenorhabditis japonica Sequencing Consortium"/>
            <person name="Wilson R.K."/>
        </authorList>
    </citation>
    <scope>NUCLEOTIDE SEQUENCE [LARGE SCALE GENOMIC DNA]</scope>
    <source>
        <strain evidence="2">DF5081</strain>
    </source>
</reference>
<keyword evidence="2" id="KW-1185">Reference proteome</keyword>
<organism evidence="1 2">
    <name type="scientific">Caenorhabditis japonica</name>
    <dbReference type="NCBI Taxonomy" id="281687"/>
    <lineage>
        <taxon>Eukaryota</taxon>
        <taxon>Metazoa</taxon>
        <taxon>Ecdysozoa</taxon>
        <taxon>Nematoda</taxon>
        <taxon>Chromadorea</taxon>
        <taxon>Rhabditida</taxon>
        <taxon>Rhabditina</taxon>
        <taxon>Rhabditomorpha</taxon>
        <taxon>Rhabditoidea</taxon>
        <taxon>Rhabditidae</taxon>
        <taxon>Peloderinae</taxon>
        <taxon>Caenorhabditis</taxon>
    </lineage>
</organism>
<reference evidence="1" key="2">
    <citation type="submission" date="2022-06" db="UniProtKB">
        <authorList>
            <consortium name="EnsemblMetazoa"/>
        </authorList>
    </citation>
    <scope>IDENTIFICATION</scope>
    <source>
        <strain evidence="1">DF5081</strain>
    </source>
</reference>
<dbReference type="Proteomes" id="UP000005237">
    <property type="component" value="Unassembled WGS sequence"/>
</dbReference>
<evidence type="ECO:0000313" key="1">
    <source>
        <dbReference type="EnsemblMetazoa" id="CJA13450b.1"/>
    </source>
</evidence>
<protein>
    <submittedName>
        <fullName evidence="1">Uncharacterized protein</fullName>
    </submittedName>
</protein>
<evidence type="ECO:0000313" key="2">
    <source>
        <dbReference type="Proteomes" id="UP000005237"/>
    </source>
</evidence>
<dbReference type="AlphaFoldDB" id="A0A8R1DXJ5"/>